<evidence type="ECO:0000313" key="4">
    <source>
        <dbReference type="EMBL" id="MFC4710064.1"/>
    </source>
</evidence>
<dbReference type="InterPro" id="IPR059176">
    <property type="entry name" value="UDP-X_N"/>
</dbReference>
<evidence type="ECO:0000313" key="5">
    <source>
        <dbReference type="Proteomes" id="UP001596026"/>
    </source>
</evidence>
<keyword evidence="5" id="KW-1185">Reference proteome</keyword>
<keyword evidence="2 4" id="KW-0378">Hydrolase</keyword>
<name>A0ABV9M4X2_9ENTE</name>
<dbReference type="GO" id="GO:0016787">
    <property type="term" value="F:hydrolase activity"/>
    <property type="evidence" value="ECO:0007669"/>
    <property type="project" value="UniProtKB-KW"/>
</dbReference>
<gene>
    <name evidence="4" type="ORF">ACFO3L_05420</name>
</gene>
<feature type="domain" description="Nudix hydrolase" evidence="3">
    <location>
        <begin position="71"/>
        <end position="196"/>
    </location>
</feature>
<evidence type="ECO:0000256" key="1">
    <source>
        <dbReference type="ARBA" id="ARBA00001946"/>
    </source>
</evidence>
<organism evidence="4 5">
    <name type="scientific">Enterococcus eurekensis</name>
    <dbReference type="NCBI Taxonomy" id="1159753"/>
    <lineage>
        <taxon>Bacteria</taxon>
        <taxon>Bacillati</taxon>
        <taxon>Bacillota</taxon>
        <taxon>Bacilli</taxon>
        <taxon>Lactobacillales</taxon>
        <taxon>Enterococcaceae</taxon>
        <taxon>Enterococcus</taxon>
    </lineage>
</organism>
<proteinExistence type="predicted"/>
<dbReference type="PANTHER" id="PTHR43046">
    <property type="entry name" value="GDP-MANNOSE MANNOSYL HYDROLASE"/>
    <property type="match status" value="1"/>
</dbReference>
<dbReference type="InterPro" id="IPR000086">
    <property type="entry name" value="NUDIX_hydrolase_dom"/>
</dbReference>
<dbReference type="Gene3D" id="6.10.250.1120">
    <property type="match status" value="1"/>
</dbReference>
<reference evidence="5" key="1">
    <citation type="journal article" date="2019" name="Int. J. Syst. Evol. Microbiol.">
        <title>The Global Catalogue of Microorganisms (GCM) 10K type strain sequencing project: providing services to taxonomists for standard genome sequencing and annotation.</title>
        <authorList>
            <consortium name="The Broad Institute Genomics Platform"/>
            <consortium name="The Broad Institute Genome Sequencing Center for Infectious Disease"/>
            <person name="Wu L."/>
            <person name="Ma J."/>
        </authorList>
    </citation>
    <scope>NUCLEOTIDE SEQUENCE [LARGE SCALE GENOMIC DNA]</scope>
    <source>
        <strain evidence="5">CGMCC 1.19061</strain>
    </source>
</reference>
<accession>A0ABV9M4X2</accession>
<dbReference type="InterPro" id="IPR015797">
    <property type="entry name" value="NUDIX_hydrolase-like_dom_sf"/>
</dbReference>
<dbReference type="PANTHER" id="PTHR43046:SF16">
    <property type="entry name" value="ADP-RIBOSE PYROPHOSPHATASE YJHB-RELATED"/>
    <property type="match status" value="1"/>
</dbReference>
<evidence type="ECO:0000259" key="3">
    <source>
        <dbReference type="PROSITE" id="PS51462"/>
    </source>
</evidence>
<dbReference type="EMBL" id="JBHSGT010000037">
    <property type="protein sequence ID" value="MFC4710064.1"/>
    <property type="molecule type" value="Genomic_DNA"/>
</dbReference>
<dbReference type="Pfam" id="PF12535">
    <property type="entry name" value="Nudix_N"/>
    <property type="match status" value="1"/>
</dbReference>
<comment type="cofactor">
    <cofactor evidence="1">
        <name>Mg(2+)</name>
        <dbReference type="ChEBI" id="CHEBI:18420"/>
    </cofactor>
</comment>
<dbReference type="Pfam" id="PF00293">
    <property type="entry name" value="NUDIX"/>
    <property type="match status" value="1"/>
</dbReference>
<dbReference type="Proteomes" id="UP001596026">
    <property type="component" value="Unassembled WGS sequence"/>
</dbReference>
<protein>
    <submittedName>
        <fullName evidence="4">NUDIX hydrolase N-terminal domain-containing protein</fullName>
    </submittedName>
</protein>
<dbReference type="RefSeq" id="WP_379964611.1">
    <property type="nucleotide sequence ID" value="NZ_JBHSGT010000037.1"/>
</dbReference>
<dbReference type="Gene3D" id="3.90.79.10">
    <property type="entry name" value="Nucleoside Triphosphate Pyrophosphohydrolase"/>
    <property type="match status" value="1"/>
</dbReference>
<dbReference type="SUPFAM" id="SSF55811">
    <property type="entry name" value="Nudix"/>
    <property type="match status" value="1"/>
</dbReference>
<comment type="caution">
    <text evidence="4">The sequence shown here is derived from an EMBL/GenBank/DDBJ whole genome shotgun (WGS) entry which is preliminary data.</text>
</comment>
<evidence type="ECO:0000256" key="2">
    <source>
        <dbReference type="ARBA" id="ARBA00022801"/>
    </source>
</evidence>
<dbReference type="PROSITE" id="PS51462">
    <property type="entry name" value="NUDIX"/>
    <property type="match status" value="1"/>
</dbReference>
<sequence>MNGRSGTTDVLPLCQRLLAIAQSGKTFGKDSYDQERYQEIETIALTLMSQLGNEPIETLHNLFSAEKGYATPKVDVRALITKDNQVLLVQDSRTKERSLPGRFTEVGLSPTKNIQLEVLEETGLKVNVGPLVAIFDTQQTNSPQIFHFYKLVFYCEVQSGTFKANAEISAASYFPWEQLPTLSKKRTTNKQLNILKNLEKDIHIDGGLSHANKSPNN</sequence>